<dbReference type="InParanoid" id="D7G6F9"/>
<dbReference type="AlphaFoldDB" id="D7G6F9"/>
<dbReference type="EMBL" id="FN649760">
    <property type="protein sequence ID" value="CBJ33945.1"/>
    <property type="molecule type" value="Genomic_DNA"/>
</dbReference>
<dbReference type="Proteomes" id="UP000002630">
    <property type="component" value="Unassembled WGS sequence"/>
</dbReference>
<evidence type="ECO:0000313" key="1">
    <source>
        <dbReference type="EMBL" id="CBJ33945.1"/>
    </source>
</evidence>
<proteinExistence type="predicted"/>
<keyword evidence="2" id="KW-1185">Reference proteome</keyword>
<dbReference type="OrthoDB" id="10318323at2759"/>
<accession>D7G6F9</accession>
<protein>
    <submittedName>
        <fullName evidence="1">Uncharacterized protein</fullName>
    </submittedName>
</protein>
<name>D7G6F9_ECTSI</name>
<evidence type="ECO:0000313" key="2">
    <source>
        <dbReference type="Proteomes" id="UP000002630"/>
    </source>
</evidence>
<sequence length="139" mass="14883">MLELGATGWTLRRPSHGVLPVGTTAESVDAVSTGDAEKYLREVLVVARGARNGKGACLPDWFGAGDFVDGDTSTLYATQVDGLHAYAAAKTKFMVDGVQPIGEKERKIAECHSLRHRVWRRCILHHGPSDCTGGGRPPA</sequence>
<gene>
    <name evidence="1" type="ORF">Esi_0742_0003</name>
</gene>
<reference evidence="1 2" key="1">
    <citation type="journal article" date="2010" name="Nature">
        <title>The Ectocarpus genome and the independent evolution of multicellularity in brown algae.</title>
        <authorList>
            <person name="Cock J.M."/>
            <person name="Sterck L."/>
            <person name="Rouze P."/>
            <person name="Scornet D."/>
            <person name="Allen A.E."/>
            <person name="Amoutzias G."/>
            <person name="Anthouard V."/>
            <person name="Artiguenave F."/>
            <person name="Aury J.M."/>
            <person name="Badger J.H."/>
            <person name="Beszteri B."/>
            <person name="Billiau K."/>
            <person name="Bonnet E."/>
            <person name="Bothwell J.H."/>
            <person name="Bowler C."/>
            <person name="Boyen C."/>
            <person name="Brownlee C."/>
            <person name="Carrano C.J."/>
            <person name="Charrier B."/>
            <person name="Cho G.Y."/>
            <person name="Coelho S.M."/>
            <person name="Collen J."/>
            <person name="Corre E."/>
            <person name="Da Silva C."/>
            <person name="Delage L."/>
            <person name="Delaroque N."/>
            <person name="Dittami S.M."/>
            <person name="Doulbeau S."/>
            <person name="Elias M."/>
            <person name="Farnham G."/>
            <person name="Gachon C.M."/>
            <person name="Gschloessl B."/>
            <person name="Heesch S."/>
            <person name="Jabbari K."/>
            <person name="Jubin C."/>
            <person name="Kawai H."/>
            <person name="Kimura K."/>
            <person name="Kloareg B."/>
            <person name="Kupper F.C."/>
            <person name="Lang D."/>
            <person name="Le Bail A."/>
            <person name="Leblanc C."/>
            <person name="Lerouge P."/>
            <person name="Lohr M."/>
            <person name="Lopez P.J."/>
            <person name="Martens C."/>
            <person name="Maumus F."/>
            <person name="Michel G."/>
            <person name="Miranda-Saavedra D."/>
            <person name="Morales J."/>
            <person name="Moreau H."/>
            <person name="Motomura T."/>
            <person name="Nagasato C."/>
            <person name="Napoli C.A."/>
            <person name="Nelson D.R."/>
            <person name="Nyvall-Collen P."/>
            <person name="Peters A.F."/>
            <person name="Pommier C."/>
            <person name="Potin P."/>
            <person name="Poulain J."/>
            <person name="Quesneville H."/>
            <person name="Read B."/>
            <person name="Rensing S.A."/>
            <person name="Ritter A."/>
            <person name="Rousvoal S."/>
            <person name="Samanta M."/>
            <person name="Samson G."/>
            <person name="Schroeder D.C."/>
            <person name="Segurens B."/>
            <person name="Strittmatter M."/>
            <person name="Tonon T."/>
            <person name="Tregear J.W."/>
            <person name="Valentin K."/>
            <person name="von Dassow P."/>
            <person name="Yamagishi T."/>
            <person name="Van de Peer Y."/>
            <person name="Wincker P."/>
        </authorList>
    </citation>
    <scope>NUCLEOTIDE SEQUENCE [LARGE SCALE GENOMIC DNA]</scope>
    <source>
        <strain evidence="2">Ec32 / CCAP1310/4</strain>
    </source>
</reference>
<organism evidence="1 2">
    <name type="scientific">Ectocarpus siliculosus</name>
    <name type="common">Brown alga</name>
    <name type="synonym">Conferva siliculosa</name>
    <dbReference type="NCBI Taxonomy" id="2880"/>
    <lineage>
        <taxon>Eukaryota</taxon>
        <taxon>Sar</taxon>
        <taxon>Stramenopiles</taxon>
        <taxon>Ochrophyta</taxon>
        <taxon>PX clade</taxon>
        <taxon>Phaeophyceae</taxon>
        <taxon>Ectocarpales</taxon>
        <taxon>Ectocarpaceae</taxon>
        <taxon>Ectocarpus</taxon>
    </lineage>
</organism>